<evidence type="ECO:0000256" key="1">
    <source>
        <dbReference type="ARBA" id="ARBA00001974"/>
    </source>
</evidence>
<reference evidence="7 8" key="1">
    <citation type="journal article" date="2018" name="Front. Microbiol.">
        <title>Genome-Wide Analysis of Corynespora cassiicola Leaf Fall Disease Putative Effectors.</title>
        <authorList>
            <person name="Lopez D."/>
            <person name="Ribeiro S."/>
            <person name="Label P."/>
            <person name="Fumanal B."/>
            <person name="Venisse J.S."/>
            <person name="Kohler A."/>
            <person name="de Oliveira R.R."/>
            <person name="Labutti K."/>
            <person name="Lipzen A."/>
            <person name="Lail K."/>
            <person name="Bauer D."/>
            <person name="Ohm R.A."/>
            <person name="Barry K.W."/>
            <person name="Spatafora J."/>
            <person name="Grigoriev I.V."/>
            <person name="Martin F.M."/>
            <person name="Pujade-Renaud V."/>
        </authorList>
    </citation>
    <scope>NUCLEOTIDE SEQUENCE [LARGE SCALE GENOMIC DNA]</scope>
    <source>
        <strain evidence="7 8">Philippines</strain>
    </source>
</reference>
<gene>
    <name evidence="7" type="ORF">BS50DRAFT_648032</name>
</gene>
<dbReference type="OrthoDB" id="2219495at2759"/>
<proteinExistence type="inferred from homology"/>
<evidence type="ECO:0000259" key="6">
    <source>
        <dbReference type="Pfam" id="PF01266"/>
    </source>
</evidence>
<dbReference type="PANTHER" id="PTHR10961">
    <property type="entry name" value="PEROXISOMAL SARCOSINE OXIDASE"/>
    <property type="match status" value="1"/>
</dbReference>
<keyword evidence="3" id="KW-0285">Flavoprotein</keyword>
<accession>A0A2T2NFC1</accession>
<organism evidence="7 8">
    <name type="scientific">Corynespora cassiicola Philippines</name>
    <dbReference type="NCBI Taxonomy" id="1448308"/>
    <lineage>
        <taxon>Eukaryota</taxon>
        <taxon>Fungi</taxon>
        <taxon>Dikarya</taxon>
        <taxon>Ascomycota</taxon>
        <taxon>Pezizomycotina</taxon>
        <taxon>Dothideomycetes</taxon>
        <taxon>Pleosporomycetidae</taxon>
        <taxon>Pleosporales</taxon>
        <taxon>Corynesporascaceae</taxon>
        <taxon>Corynespora</taxon>
    </lineage>
</organism>
<dbReference type="GO" id="GO:0050660">
    <property type="term" value="F:flavin adenine dinucleotide binding"/>
    <property type="evidence" value="ECO:0007669"/>
    <property type="project" value="InterPro"/>
</dbReference>
<keyword evidence="8" id="KW-1185">Reference proteome</keyword>
<evidence type="ECO:0000256" key="5">
    <source>
        <dbReference type="ARBA" id="ARBA00023002"/>
    </source>
</evidence>
<keyword evidence="4" id="KW-0274">FAD</keyword>
<dbReference type="Pfam" id="PF01266">
    <property type="entry name" value="DAO"/>
    <property type="match status" value="1"/>
</dbReference>
<keyword evidence="5" id="KW-0560">Oxidoreductase</keyword>
<feature type="domain" description="FAD dependent oxidoreductase" evidence="6">
    <location>
        <begin position="11"/>
        <end position="430"/>
    </location>
</feature>
<dbReference type="PANTHER" id="PTHR10961:SF15">
    <property type="entry name" value="FAD DEPENDENT OXIDOREDUCTASE DOMAIN-CONTAINING PROTEIN"/>
    <property type="match status" value="1"/>
</dbReference>
<comment type="similarity">
    <text evidence="2">Belongs to the MSOX/MTOX family.</text>
</comment>
<evidence type="ECO:0000313" key="8">
    <source>
        <dbReference type="Proteomes" id="UP000240883"/>
    </source>
</evidence>
<evidence type="ECO:0000256" key="2">
    <source>
        <dbReference type="ARBA" id="ARBA00010989"/>
    </source>
</evidence>
<evidence type="ECO:0000256" key="4">
    <source>
        <dbReference type="ARBA" id="ARBA00022827"/>
    </source>
</evidence>
<evidence type="ECO:0000313" key="7">
    <source>
        <dbReference type="EMBL" id="PSN64127.1"/>
    </source>
</evidence>
<dbReference type="STRING" id="1448308.A0A2T2NFC1"/>
<dbReference type="InterPro" id="IPR006076">
    <property type="entry name" value="FAD-dep_OxRdtase"/>
</dbReference>
<evidence type="ECO:0000256" key="3">
    <source>
        <dbReference type="ARBA" id="ARBA00022630"/>
    </source>
</evidence>
<dbReference type="InterPro" id="IPR036188">
    <property type="entry name" value="FAD/NAD-bd_sf"/>
</dbReference>
<sequence>MAPAKDTPINIVGAGVFGLSTALHLGKRGYRNVAVFDKQPYDETLYSYMKGCDGASADINKIIRSAYGSQVEYQEMGLEAIDQWKAWNEEISKADDLLFDLQKTDCLFHNSGNLTIVDGDTLPPFELATIKAMEENGHKDTQLVTADPRHVAIAETKGLGFAMDPFGRRKTGKHFLGVLDSSGGHAVADKACRFALHKARQYGATFVLDSTAGAFVSFTTSSSGQVTGIKTKDGKTHEAELTIMACGGWTPSLLPQLDGLCETTGGSVIIYKIPRSSPLWDKLSPERFPSWSWKIRDGAEGGLYGFPRDERGNLKIGYRGTKYTNPQIQPDGKERSVPITRWSGSETGFELKAIPAQATTTVQKFVHEYLPEMVAEGIEVALTRMCWYTDSFDNHYVVDHAPGHKGLFVATGGSGHAFKYLPNLGKWVVDIIEQVNVDRPAIKAWKWRSLADGKPINVLMEGSQGDRALNNVALSDLRGIGEHESVKL</sequence>
<dbReference type="Gene3D" id="3.50.50.60">
    <property type="entry name" value="FAD/NAD(P)-binding domain"/>
    <property type="match status" value="1"/>
</dbReference>
<name>A0A2T2NFC1_CORCC</name>
<dbReference type="EMBL" id="KZ678139">
    <property type="protein sequence ID" value="PSN64127.1"/>
    <property type="molecule type" value="Genomic_DNA"/>
</dbReference>
<protein>
    <submittedName>
        <fullName evidence="7">FAD dependent oxidoreductase</fullName>
    </submittedName>
</protein>
<dbReference type="InterPro" id="IPR045170">
    <property type="entry name" value="MTOX"/>
</dbReference>
<dbReference type="GO" id="GO:0008115">
    <property type="term" value="F:sarcosine oxidase activity"/>
    <property type="evidence" value="ECO:0007669"/>
    <property type="project" value="TreeGrafter"/>
</dbReference>
<dbReference type="SUPFAM" id="SSF51905">
    <property type="entry name" value="FAD/NAD(P)-binding domain"/>
    <property type="match status" value="1"/>
</dbReference>
<dbReference type="Proteomes" id="UP000240883">
    <property type="component" value="Unassembled WGS sequence"/>
</dbReference>
<dbReference type="SUPFAM" id="SSF54373">
    <property type="entry name" value="FAD-linked reductases, C-terminal domain"/>
    <property type="match status" value="1"/>
</dbReference>
<comment type="cofactor">
    <cofactor evidence="1">
        <name>FAD</name>
        <dbReference type="ChEBI" id="CHEBI:57692"/>
    </cofactor>
</comment>
<dbReference type="AlphaFoldDB" id="A0A2T2NFC1"/>
<dbReference type="Gene3D" id="3.30.9.10">
    <property type="entry name" value="D-Amino Acid Oxidase, subunit A, domain 2"/>
    <property type="match status" value="1"/>
</dbReference>